<feature type="region of interest" description="Disordered" evidence="1">
    <location>
        <begin position="172"/>
        <end position="218"/>
    </location>
</feature>
<dbReference type="Proteomes" id="UP000241462">
    <property type="component" value="Unassembled WGS sequence"/>
</dbReference>
<reference evidence="3 4" key="1">
    <citation type="journal article" date="2018" name="Mycol. Prog.">
        <title>Coniella lustricola, a new species from submerged detritus.</title>
        <authorList>
            <person name="Raudabaugh D.B."/>
            <person name="Iturriaga T."/>
            <person name="Carver A."/>
            <person name="Mondo S."/>
            <person name="Pangilinan J."/>
            <person name="Lipzen A."/>
            <person name="He G."/>
            <person name="Amirebrahimi M."/>
            <person name="Grigoriev I.V."/>
            <person name="Miller A.N."/>
        </authorList>
    </citation>
    <scope>NUCLEOTIDE SEQUENCE [LARGE SCALE GENOMIC DNA]</scope>
    <source>
        <strain evidence="3 4">B22-T-1</strain>
    </source>
</reference>
<dbReference type="AlphaFoldDB" id="A0A2T3AD80"/>
<name>A0A2T3AD80_9PEZI</name>
<dbReference type="InParanoid" id="A0A2T3AD80"/>
<evidence type="ECO:0000313" key="4">
    <source>
        <dbReference type="Proteomes" id="UP000241462"/>
    </source>
</evidence>
<keyword evidence="4" id="KW-1185">Reference proteome</keyword>
<gene>
    <name evidence="3" type="ORF">BD289DRAFT_184044</name>
</gene>
<dbReference type="EMBL" id="KZ678408">
    <property type="protein sequence ID" value="PSR92276.1"/>
    <property type="molecule type" value="Genomic_DNA"/>
</dbReference>
<feature type="region of interest" description="Disordered" evidence="1">
    <location>
        <begin position="99"/>
        <end position="119"/>
    </location>
</feature>
<evidence type="ECO:0000313" key="3">
    <source>
        <dbReference type="EMBL" id="PSR92276.1"/>
    </source>
</evidence>
<feature type="transmembrane region" description="Helical" evidence="2">
    <location>
        <begin position="126"/>
        <end position="149"/>
    </location>
</feature>
<feature type="compositionally biased region" description="Low complexity" evidence="1">
    <location>
        <begin position="99"/>
        <end position="115"/>
    </location>
</feature>
<evidence type="ECO:0000256" key="1">
    <source>
        <dbReference type="SAM" id="MobiDB-lite"/>
    </source>
</evidence>
<accession>A0A2T3AD80</accession>
<feature type="compositionally biased region" description="Polar residues" evidence="1">
    <location>
        <begin position="172"/>
        <end position="187"/>
    </location>
</feature>
<dbReference type="OrthoDB" id="5426355at2759"/>
<evidence type="ECO:0008006" key="5">
    <source>
        <dbReference type="Google" id="ProtNLM"/>
    </source>
</evidence>
<keyword evidence="2" id="KW-0472">Membrane</keyword>
<evidence type="ECO:0000256" key="2">
    <source>
        <dbReference type="SAM" id="Phobius"/>
    </source>
</evidence>
<organism evidence="3 4">
    <name type="scientific">Coniella lustricola</name>
    <dbReference type="NCBI Taxonomy" id="2025994"/>
    <lineage>
        <taxon>Eukaryota</taxon>
        <taxon>Fungi</taxon>
        <taxon>Dikarya</taxon>
        <taxon>Ascomycota</taxon>
        <taxon>Pezizomycotina</taxon>
        <taxon>Sordariomycetes</taxon>
        <taxon>Sordariomycetidae</taxon>
        <taxon>Diaporthales</taxon>
        <taxon>Schizoparmaceae</taxon>
        <taxon>Coniella</taxon>
    </lineage>
</organism>
<keyword evidence="2" id="KW-1133">Transmembrane helix</keyword>
<protein>
    <recommendedName>
        <fullName evidence="5">Integral membrane protein</fullName>
    </recommendedName>
</protein>
<proteinExistence type="predicted"/>
<keyword evidence="2" id="KW-0812">Transmembrane</keyword>
<sequence>MASTTIVPFASLPSCASLCGPLYDVNGACVPPNVASTTSVVYEECFCSDARLTAFSTTTAGPCDDACTADPSGYNTITSWYQSMCQSVQALAADGTTSTASSASSTSTSSSAKSSSGGGSWLDTHWQWVIFIVVMVVGIAGIWTGAAFWRRHYLRKKDRQYALGKNLAARTGSGQNPYGGNTPTRSGSVRGPTAPGSFMPSTTTYEEKPSRKWGFGGR</sequence>